<feature type="region of interest" description="Disordered" evidence="1">
    <location>
        <begin position="306"/>
        <end position="366"/>
    </location>
</feature>
<gene>
    <name evidence="3" type="ORF">EW026_g1984</name>
</gene>
<dbReference type="AlphaFoldDB" id="A0A4S4KPN9"/>
<accession>A0A4S4KPN9</accession>
<keyword evidence="4" id="KW-1185">Reference proteome</keyword>
<evidence type="ECO:0000256" key="1">
    <source>
        <dbReference type="SAM" id="MobiDB-lite"/>
    </source>
</evidence>
<evidence type="ECO:0000313" key="3">
    <source>
        <dbReference type="EMBL" id="THH00559.1"/>
    </source>
</evidence>
<evidence type="ECO:0000313" key="4">
    <source>
        <dbReference type="Proteomes" id="UP000309038"/>
    </source>
</evidence>
<sequence length="533" mass="56136">MAKSLMRKLRVGHAGAAGTHHKRSSSCATGGFYKSPTAGQSVSSSNSLNITWDPSCMSTNAVDIYLYEPSAANSRIHLWETVDFAAGSYQATLKPKWWNSTASVNLQLAIVEAGTPAFMASLPAGPVFTATYTAPSSGETPVDADTTIPENATQLVNNLPKDTHLSKGKVAAAVLMPIIVVLVIIGVVYIKMSRKKVKQEHKRWSQAVDKRMSTIATDWKAMSPAGAQAAIRNSMAVDGAGIRASSFSFGAIRPASTVALEGGQAGVGAMGLVAEQGGIDLTTPQMSQLRSGPRINTSTADRVSRVSFAADTRPSGEARRSQYGPNSHTSRAFHVGHVPPLPSRQDSTGDLGFMSPGGAMSPTQAAGPLSLSVEDINSRMVGQEAGPRPSVDEMMPALSMMRTGLTGVDDMLLSPKSPMSPFAQTQLPTPPAATHQPSIGLMPMQPMPASVMSPDEMLRAYAERRAVASPPPMGSPTMPSPVASFNGNGMRTLYSPVTPTSAAPMLPDTHRMSIAPTEYSKYDEEDAYGGTAE</sequence>
<proteinExistence type="predicted"/>
<organism evidence="3 4">
    <name type="scientific">Hermanssonia centrifuga</name>
    <dbReference type="NCBI Taxonomy" id="98765"/>
    <lineage>
        <taxon>Eukaryota</taxon>
        <taxon>Fungi</taxon>
        <taxon>Dikarya</taxon>
        <taxon>Basidiomycota</taxon>
        <taxon>Agaricomycotina</taxon>
        <taxon>Agaricomycetes</taxon>
        <taxon>Polyporales</taxon>
        <taxon>Meruliaceae</taxon>
        <taxon>Hermanssonia</taxon>
    </lineage>
</organism>
<evidence type="ECO:0000256" key="2">
    <source>
        <dbReference type="SAM" id="Phobius"/>
    </source>
</evidence>
<reference evidence="3 4" key="1">
    <citation type="submission" date="2019-02" db="EMBL/GenBank/DDBJ databases">
        <title>Genome sequencing of the rare red list fungi Phlebia centrifuga.</title>
        <authorList>
            <person name="Buettner E."/>
            <person name="Kellner H."/>
        </authorList>
    </citation>
    <scope>NUCLEOTIDE SEQUENCE [LARGE SCALE GENOMIC DNA]</scope>
    <source>
        <strain evidence="3 4">DSM 108282</strain>
    </source>
</reference>
<feature type="transmembrane region" description="Helical" evidence="2">
    <location>
        <begin position="170"/>
        <end position="190"/>
    </location>
</feature>
<keyword evidence="2" id="KW-1133">Transmembrane helix</keyword>
<keyword evidence="2" id="KW-0472">Membrane</keyword>
<protein>
    <submittedName>
        <fullName evidence="3">Uncharacterized protein</fullName>
    </submittedName>
</protein>
<comment type="caution">
    <text evidence="3">The sequence shown here is derived from an EMBL/GenBank/DDBJ whole genome shotgun (WGS) entry which is preliminary data.</text>
</comment>
<name>A0A4S4KPN9_9APHY</name>
<dbReference type="EMBL" id="SGPJ01000046">
    <property type="protein sequence ID" value="THH00559.1"/>
    <property type="molecule type" value="Genomic_DNA"/>
</dbReference>
<dbReference type="Proteomes" id="UP000309038">
    <property type="component" value="Unassembled WGS sequence"/>
</dbReference>
<keyword evidence="2" id="KW-0812">Transmembrane</keyword>